<keyword evidence="5" id="KW-1185">Reference proteome</keyword>
<accession>A0A8H2PJI9</accession>
<evidence type="ECO:0000259" key="2">
    <source>
        <dbReference type="Pfam" id="PF05305"/>
    </source>
</evidence>
<feature type="signal peptide" evidence="1">
    <location>
        <begin position="1"/>
        <end position="33"/>
    </location>
</feature>
<dbReference type="RefSeq" id="WP_036420137.1">
    <property type="nucleotide sequence ID" value="NZ_ANBS01000002.1"/>
</dbReference>
<dbReference type="EMBL" id="CP062008">
    <property type="protein sequence ID" value="QPG69316.1"/>
    <property type="molecule type" value="Genomic_DNA"/>
</dbReference>
<reference evidence="3 5" key="3">
    <citation type="journal article" date="2019" name="Sci. Rep.">
        <title>Insight into the biology of Mycobacterium mucogenicum and Mycobacterium neoaurum clade members.</title>
        <authorList>
            <person name="Behra P.R.K."/>
            <person name="Pettersson B.M.F."/>
            <person name="Ramesh M."/>
            <person name="Dasgupta S."/>
            <person name="Kirsebom L.A."/>
        </authorList>
    </citation>
    <scope>NUCLEOTIDE SEQUENCE [LARGE SCALE GENOMIC DNA]</scope>
    <source>
        <strain evidence="3 5">DSM 44124</strain>
    </source>
</reference>
<reference evidence="4" key="1">
    <citation type="submission" date="2018-01" db="EMBL/GenBank/DDBJ databases">
        <title>Comparative genomics of Mycobacterium mucogenicum and Mycobacterium neoaurum clade members emphasizing tRNA and non-coding RNA.</title>
        <authorList>
            <person name="Behra P.R.K."/>
            <person name="Pettersson B.M.F."/>
            <person name="Das S."/>
            <person name="Dasgupta S."/>
            <person name="Kirsebom L.A."/>
        </authorList>
    </citation>
    <scope>NUCLEOTIDE SEQUENCE</scope>
    <source>
        <strain evidence="4">DSM 44124</strain>
    </source>
</reference>
<dbReference type="Proteomes" id="UP000309231">
    <property type="component" value="Chromosome"/>
</dbReference>
<evidence type="ECO:0000313" key="3">
    <source>
        <dbReference type="EMBL" id="QPG69316.1"/>
    </source>
</evidence>
<sequence>MADLTVRSRVTRALVMVFAAGAAAGWMVPPAQADPVTYVNSVNVRGGFNFPSGDAAIAYGRGVCDKIAAGRSYGQIIGDIKVDVTGGDEGQANYLVGQVINELCPELIGPLRSSAGNYRPGAQ</sequence>
<reference evidence="3 5" key="2">
    <citation type="journal article" date="2019" name="BMC Evol. Biol.">
        <title>Comparative genomics of Mycobacterium mucogenicum and Mycobacterium neoaurum clade members emphasizing tRNA and non-coding RNA.</title>
        <authorList>
            <person name="Behra P.R.K."/>
            <person name="Pettersson B.M.F."/>
            <person name="Das S."/>
            <person name="Dasgupta S."/>
            <person name="Kirsebom L.A."/>
        </authorList>
    </citation>
    <scope>NUCLEOTIDE SEQUENCE [LARGE SCALE GENOMIC DNA]</scope>
    <source>
        <strain evidence="3 5">DSM 44124</strain>
    </source>
</reference>
<organism evidence="4">
    <name type="scientific">Mycolicibacterium mucogenicum DSM 44124</name>
    <dbReference type="NCBI Taxonomy" id="1226753"/>
    <lineage>
        <taxon>Bacteria</taxon>
        <taxon>Bacillati</taxon>
        <taxon>Actinomycetota</taxon>
        <taxon>Actinomycetes</taxon>
        <taxon>Mycobacteriales</taxon>
        <taxon>Mycobacteriaceae</taxon>
        <taxon>Mycolicibacterium</taxon>
    </lineage>
</organism>
<evidence type="ECO:0000256" key="1">
    <source>
        <dbReference type="SAM" id="SignalP"/>
    </source>
</evidence>
<dbReference type="KEGG" id="mmuc:C1S78_028770"/>
<dbReference type="Pfam" id="PF05305">
    <property type="entry name" value="DUF732"/>
    <property type="match status" value="1"/>
</dbReference>
<feature type="chain" id="PRO_5044690393" evidence="1">
    <location>
        <begin position="34"/>
        <end position="123"/>
    </location>
</feature>
<dbReference type="InterPro" id="IPR007969">
    <property type="entry name" value="DUF732"/>
</dbReference>
<protein>
    <submittedName>
        <fullName evidence="4">DUF732 domain-containing protein</fullName>
    </submittedName>
</protein>
<dbReference type="EMBL" id="POTL01000001">
    <property type="protein sequence ID" value="TLH55833.1"/>
    <property type="molecule type" value="Genomic_DNA"/>
</dbReference>
<evidence type="ECO:0000313" key="5">
    <source>
        <dbReference type="Proteomes" id="UP000309231"/>
    </source>
</evidence>
<feature type="domain" description="DUF732" evidence="2">
    <location>
        <begin position="37"/>
        <end position="106"/>
    </location>
</feature>
<proteinExistence type="predicted"/>
<dbReference type="AlphaFoldDB" id="A0A8H2PJI9"/>
<keyword evidence="1" id="KW-0732">Signal</keyword>
<name>A0A8H2PJI9_MYCMU</name>
<evidence type="ECO:0000313" key="4">
    <source>
        <dbReference type="EMBL" id="TLH55833.1"/>
    </source>
</evidence>
<gene>
    <name evidence="3" type="ORF">C1S78_028770</name>
    <name evidence="4" type="ORF">C1S78_28695</name>
</gene>
<dbReference type="GeneID" id="76728961"/>